<proteinExistence type="predicted"/>
<dbReference type="OrthoDB" id="7659281at2"/>
<evidence type="ECO:0000313" key="2">
    <source>
        <dbReference type="Proteomes" id="UP000243978"/>
    </source>
</evidence>
<keyword evidence="2" id="KW-1185">Reference proteome</keyword>
<accession>A0A2T6BKH7</accession>
<dbReference type="EMBL" id="QBKS01000001">
    <property type="protein sequence ID" value="PTX56558.1"/>
    <property type="molecule type" value="Genomic_DNA"/>
</dbReference>
<gene>
    <name evidence="1" type="ORF">C8N43_1217</name>
</gene>
<dbReference type="PROSITE" id="PS51257">
    <property type="entry name" value="PROKAR_LIPOPROTEIN"/>
    <property type="match status" value="1"/>
</dbReference>
<dbReference type="Proteomes" id="UP000243978">
    <property type="component" value="Unassembled WGS sequence"/>
</dbReference>
<comment type="caution">
    <text evidence="1">The sequence shown here is derived from an EMBL/GenBank/DDBJ whole genome shotgun (WGS) entry which is preliminary data.</text>
</comment>
<protein>
    <submittedName>
        <fullName evidence="1">Uncharacterized protein</fullName>
    </submittedName>
</protein>
<sequence>MIRALLIASLLAGTVGCSLVSRDKSRGAEGERELPFKAKLRSSSDDRRAFDVSVRNKGAGLEEVRESVRFEATKYCLLNFGGSETEWRVSGGPDDWAFTQDGDALVFSGRCTNR</sequence>
<reference evidence="1 2" key="1">
    <citation type="submission" date="2018-04" db="EMBL/GenBank/DDBJ databases">
        <title>Genomic Encyclopedia of Archaeal and Bacterial Type Strains, Phase II (KMG-II): from individual species to whole genera.</title>
        <authorList>
            <person name="Goeker M."/>
        </authorList>
    </citation>
    <scope>NUCLEOTIDE SEQUENCE [LARGE SCALE GENOMIC DNA]</scope>
    <source>
        <strain evidence="1 2">DSM 100977</strain>
    </source>
</reference>
<dbReference type="AlphaFoldDB" id="A0A2T6BKH7"/>
<dbReference type="RefSeq" id="WP_107844744.1">
    <property type="nucleotide sequence ID" value="NZ_QBKS01000001.1"/>
</dbReference>
<name>A0A2T6BKH7_9RHOB</name>
<evidence type="ECO:0000313" key="1">
    <source>
        <dbReference type="EMBL" id="PTX56558.1"/>
    </source>
</evidence>
<organism evidence="1 2">
    <name type="scientific">Litoreibacter ponti</name>
    <dbReference type="NCBI Taxonomy" id="1510457"/>
    <lineage>
        <taxon>Bacteria</taxon>
        <taxon>Pseudomonadati</taxon>
        <taxon>Pseudomonadota</taxon>
        <taxon>Alphaproteobacteria</taxon>
        <taxon>Rhodobacterales</taxon>
        <taxon>Roseobacteraceae</taxon>
        <taxon>Litoreibacter</taxon>
    </lineage>
</organism>